<name>A0A8J5T2D2_ZIZPA</name>
<gene>
    <name evidence="2" type="ORF">GUJ93_ZPchr0006g43458</name>
</gene>
<sequence length="99" mass="11696">MCFICWLFSKWIPGNAHICSHAALYAYLEWILALSRNPSSLNKIMWHPMPYYYFDTVNLGKKLIFSSNFFLIYFNSPQSCLFYRATIQELQCDFMLGTV</sequence>
<organism evidence="2 3">
    <name type="scientific">Zizania palustris</name>
    <name type="common">Northern wild rice</name>
    <dbReference type="NCBI Taxonomy" id="103762"/>
    <lineage>
        <taxon>Eukaryota</taxon>
        <taxon>Viridiplantae</taxon>
        <taxon>Streptophyta</taxon>
        <taxon>Embryophyta</taxon>
        <taxon>Tracheophyta</taxon>
        <taxon>Spermatophyta</taxon>
        <taxon>Magnoliopsida</taxon>
        <taxon>Liliopsida</taxon>
        <taxon>Poales</taxon>
        <taxon>Poaceae</taxon>
        <taxon>BOP clade</taxon>
        <taxon>Oryzoideae</taxon>
        <taxon>Oryzeae</taxon>
        <taxon>Zizaniinae</taxon>
        <taxon>Zizania</taxon>
    </lineage>
</organism>
<feature type="signal peptide" evidence="1">
    <location>
        <begin position="1"/>
        <end position="16"/>
    </location>
</feature>
<keyword evidence="1" id="KW-0732">Signal</keyword>
<evidence type="ECO:0000256" key="1">
    <source>
        <dbReference type="SAM" id="SignalP"/>
    </source>
</evidence>
<evidence type="ECO:0000313" key="3">
    <source>
        <dbReference type="Proteomes" id="UP000729402"/>
    </source>
</evidence>
<protein>
    <submittedName>
        <fullName evidence="2">Uncharacterized protein</fullName>
    </submittedName>
</protein>
<comment type="caution">
    <text evidence="2">The sequence shown here is derived from an EMBL/GenBank/DDBJ whole genome shotgun (WGS) entry which is preliminary data.</text>
</comment>
<reference evidence="2" key="1">
    <citation type="journal article" date="2021" name="bioRxiv">
        <title>Whole Genome Assembly and Annotation of Northern Wild Rice, Zizania palustris L., Supports a Whole Genome Duplication in the Zizania Genus.</title>
        <authorList>
            <person name="Haas M."/>
            <person name="Kono T."/>
            <person name="Macchietto M."/>
            <person name="Millas R."/>
            <person name="McGilp L."/>
            <person name="Shao M."/>
            <person name="Duquette J."/>
            <person name="Hirsch C.N."/>
            <person name="Kimball J."/>
        </authorList>
    </citation>
    <scope>NUCLEOTIDE SEQUENCE</scope>
    <source>
        <tissue evidence="2">Fresh leaf tissue</tissue>
    </source>
</reference>
<feature type="chain" id="PRO_5035171602" evidence="1">
    <location>
        <begin position="17"/>
        <end position="99"/>
    </location>
</feature>
<dbReference type="EMBL" id="JAAALK010000283">
    <property type="protein sequence ID" value="KAG8076447.1"/>
    <property type="molecule type" value="Genomic_DNA"/>
</dbReference>
<reference evidence="2" key="2">
    <citation type="submission" date="2021-02" db="EMBL/GenBank/DDBJ databases">
        <authorList>
            <person name="Kimball J.A."/>
            <person name="Haas M.W."/>
            <person name="Macchietto M."/>
            <person name="Kono T."/>
            <person name="Duquette J."/>
            <person name="Shao M."/>
        </authorList>
    </citation>
    <scope>NUCLEOTIDE SEQUENCE</scope>
    <source>
        <tissue evidence="2">Fresh leaf tissue</tissue>
    </source>
</reference>
<keyword evidence="3" id="KW-1185">Reference proteome</keyword>
<accession>A0A8J5T2D2</accession>
<proteinExistence type="predicted"/>
<dbReference type="AlphaFoldDB" id="A0A8J5T2D2"/>
<dbReference type="Proteomes" id="UP000729402">
    <property type="component" value="Unassembled WGS sequence"/>
</dbReference>
<evidence type="ECO:0000313" key="2">
    <source>
        <dbReference type="EMBL" id="KAG8076447.1"/>
    </source>
</evidence>